<feature type="transmembrane region" description="Helical" evidence="1">
    <location>
        <begin position="152"/>
        <end position="171"/>
    </location>
</feature>
<dbReference type="AlphaFoldDB" id="A0A1H8KRD8"/>
<dbReference type="Proteomes" id="UP000183002">
    <property type="component" value="Unassembled WGS sequence"/>
</dbReference>
<keyword evidence="1" id="KW-0472">Membrane</keyword>
<gene>
    <name evidence="2" type="ORF">SAMN05216227_103420</name>
</gene>
<feature type="transmembrane region" description="Helical" evidence="1">
    <location>
        <begin position="106"/>
        <end position="123"/>
    </location>
</feature>
<keyword evidence="3" id="KW-1185">Reference proteome</keyword>
<keyword evidence="1" id="KW-0812">Transmembrane</keyword>
<evidence type="ECO:0000313" key="3">
    <source>
        <dbReference type="Proteomes" id="UP000183002"/>
    </source>
</evidence>
<evidence type="ECO:0000313" key="2">
    <source>
        <dbReference type="EMBL" id="SEN95463.1"/>
    </source>
</evidence>
<sequence length="243" mass="25725">MSVTGAEDEAAREALAVLRARDFWGALVLIGLSVFFLWRTSFIPFLGENRAGVSGADWYNSAAIVPFGIWMAMLMLGFVLLRVAIQAGGAARALSAVGIGWDRAEALRIASIAVIMVFFIFSLVPRVDFILASGLVITAFIFGFHDGKTERMLVAAGAVAVAGAYALIAHFPQAEWNTPHDDDWVTLAALGGVDPVDAQPRQKPGCAGDPVDCAADAVGFGLCDGVRVSPKCAEPRRPAVFAD</sequence>
<name>A0A1H8KRD8_9RHOB</name>
<keyword evidence="1" id="KW-1133">Transmembrane helix</keyword>
<reference evidence="2 3" key="1">
    <citation type="submission" date="2016-10" db="EMBL/GenBank/DDBJ databases">
        <authorList>
            <person name="de Groot N.N."/>
        </authorList>
    </citation>
    <scope>NUCLEOTIDE SEQUENCE [LARGE SCALE GENOMIC DNA]</scope>
    <source>
        <strain evidence="2 3">CGMCC 1.10836</strain>
    </source>
</reference>
<feature type="transmembrane region" description="Helical" evidence="1">
    <location>
        <begin position="63"/>
        <end position="85"/>
    </location>
</feature>
<feature type="transmembrane region" description="Helical" evidence="1">
    <location>
        <begin position="23"/>
        <end position="43"/>
    </location>
</feature>
<dbReference type="STRING" id="1077947.SAMN05216227_103420"/>
<dbReference type="EMBL" id="FOCO01000034">
    <property type="protein sequence ID" value="SEN95463.1"/>
    <property type="molecule type" value="Genomic_DNA"/>
</dbReference>
<protein>
    <recommendedName>
        <fullName evidence="4">Tripartite tricarboxylate transporter TctB family protein</fullName>
    </recommendedName>
</protein>
<accession>A0A1H8KRD8</accession>
<evidence type="ECO:0000256" key="1">
    <source>
        <dbReference type="SAM" id="Phobius"/>
    </source>
</evidence>
<dbReference type="RefSeq" id="WP_050519903.1">
    <property type="nucleotide sequence ID" value="NZ_FOCO01000034.1"/>
</dbReference>
<feature type="transmembrane region" description="Helical" evidence="1">
    <location>
        <begin position="129"/>
        <end position="145"/>
    </location>
</feature>
<organism evidence="2 3">
    <name type="scientific">Pseudorhodobacter antarcticus</name>
    <dbReference type="NCBI Taxonomy" id="1077947"/>
    <lineage>
        <taxon>Bacteria</taxon>
        <taxon>Pseudomonadati</taxon>
        <taxon>Pseudomonadota</taxon>
        <taxon>Alphaproteobacteria</taxon>
        <taxon>Rhodobacterales</taxon>
        <taxon>Paracoccaceae</taxon>
        <taxon>Pseudorhodobacter</taxon>
    </lineage>
</organism>
<proteinExistence type="predicted"/>
<evidence type="ECO:0008006" key="4">
    <source>
        <dbReference type="Google" id="ProtNLM"/>
    </source>
</evidence>